<gene>
    <name evidence="1" type="ORF">FRACA_1800006</name>
</gene>
<evidence type="ECO:0000313" key="2">
    <source>
        <dbReference type="Proteomes" id="UP000234331"/>
    </source>
</evidence>
<dbReference type="RefSeq" id="WP_101831174.1">
    <property type="nucleotide sequence ID" value="NZ_FZMO01000091.1"/>
</dbReference>
<proteinExistence type="predicted"/>
<dbReference type="Proteomes" id="UP000234331">
    <property type="component" value="Unassembled WGS sequence"/>
</dbReference>
<name>A0A2I2KNR9_9ACTN</name>
<reference evidence="1 2" key="1">
    <citation type="submission" date="2017-06" db="EMBL/GenBank/DDBJ databases">
        <authorList>
            <person name="Kim H.J."/>
            <person name="Triplett B.A."/>
        </authorList>
    </citation>
    <scope>NUCLEOTIDE SEQUENCE [LARGE SCALE GENOMIC DNA]</scope>
    <source>
        <strain evidence="1">FRACA_ARgP5</strain>
    </source>
</reference>
<dbReference type="OrthoDB" id="4578687at2"/>
<sequence length="342" mass="36974">MAPAVLDFAGRALAGKRSFTPADLVDERTPFGLSREGTYLWGTLRSDDGELCSVMRRIPPAPAAEGADGGASDAGQALALGDRLMVLAAFDGGDALRLRREAKVAARSRDITRELRDGTAVLAAAASDQAAMRAEIGDTSFTYVEDGVLDLRGELACSPLHWYLPGRTASLYYPTQTYLVSGTALGRPVRGFLFVEEAYMLPGGVLYVRKDPLHDVNYLTWHSWATRWEDGRTEIGHVLFGAGDFHVGLVADDAGNVRSALTMDVGVTRAADGYWHDGIAVVMDGTAWELVPDPAGRMVDLGPIPNPQQESLMRRAGEVRQPDVWMAWGESLPKVGNRRISS</sequence>
<dbReference type="EMBL" id="FZMO01000091">
    <property type="protein sequence ID" value="SNQ47296.1"/>
    <property type="molecule type" value="Genomic_DNA"/>
</dbReference>
<accession>A0A2I2KNR9</accession>
<dbReference type="AlphaFoldDB" id="A0A2I2KNR9"/>
<keyword evidence="2" id="KW-1185">Reference proteome</keyword>
<evidence type="ECO:0000313" key="1">
    <source>
        <dbReference type="EMBL" id="SNQ47296.1"/>
    </source>
</evidence>
<organism evidence="1 2">
    <name type="scientific">Frankia canadensis</name>
    <dbReference type="NCBI Taxonomy" id="1836972"/>
    <lineage>
        <taxon>Bacteria</taxon>
        <taxon>Bacillati</taxon>
        <taxon>Actinomycetota</taxon>
        <taxon>Actinomycetes</taxon>
        <taxon>Frankiales</taxon>
        <taxon>Frankiaceae</taxon>
        <taxon>Frankia</taxon>
    </lineage>
</organism>
<protein>
    <submittedName>
        <fullName evidence="1">Uncharacterized protein</fullName>
    </submittedName>
</protein>